<gene>
    <name evidence="2" type="ORF">JX265_001732</name>
</gene>
<evidence type="ECO:0000256" key="1">
    <source>
        <dbReference type="SAM" id="Phobius"/>
    </source>
</evidence>
<proteinExistence type="predicted"/>
<evidence type="ECO:0000313" key="3">
    <source>
        <dbReference type="Proteomes" id="UP000829685"/>
    </source>
</evidence>
<sequence>MLRDAAGRIANSPAAAAEDAAPTCAGALLLRDEDRVLVVADGAGLRVGDVFAHVWGYVVIYTASWMFIVFIIL</sequence>
<keyword evidence="3" id="KW-1185">Reference proteome</keyword>
<dbReference type="Proteomes" id="UP000829685">
    <property type="component" value="Unassembled WGS sequence"/>
</dbReference>
<keyword evidence="1" id="KW-0472">Membrane</keyword>
<comment type="caution">
    <text evidence="2">The sequence shown here is derived from an EMBL/GenBank/DDBJ whole genome shotgun (WGS) entry which is preliminary data.</text>
</comment>
<keyword evidence="1" id="KW-0812">Transmembrane</keyword>
<organism evidence="2 3">
    <name type="scientific">Neoarthrinium moseri</name>
    <dbReference type="NCBI Taxonomy" id="1658444"/>
    <lineage>
        <taxon>Eukaryota</taxon>
        <taxon>Fungi</taxon>
        <taxon>Dikarya</taxon>
        <taxon>Ascomycota</taxon>
        <taxon>Pezizomycotina</taxon>
        <taxon>Sordariomycetes</taxon>
        <taxon>Xylariomycetidae</taxon>
        <taxon>Amphisphaeriales</taxon>
        <taxon>Apiosporaceae</taxon>
        <taxon>Neoarthrinium</taxon>
    </lineage>
</organism>
<feature type="transmembrane region" description="Helical" evidence="1">
    <location>
        <begin position="54"/>
        <end position="72"/>
    </location>
</feature>
<reference evidence="2" key="1">
    <citation type="submission" date="2021-03" db="EMBL/GenBank/DDBJ databases">
        <title>Revisited historic fungal species revealed as producer of novel bioactive compounds through whole genome sequencing and comparative genomics.</title>
        <authorList>
            <person name="Vignolle G.A."/>
            <person name="Hochenegger N."/>
            <person name="Mach R.L."/>
            <person name="Mach-Aigner A.R."/>
            <person name="Javad Rahimi M."/>
            <person name="Salim K.A."/>
            <person name="Chan C.M."/>
            <person name="Lim L.B.L."/>
            <person name="Cai F."/>
            <person name="Druzhinina I.S."/>
            <person name="U'Ren J.M."/>
            <person name="Derntl C."/>
        </authorList>
    </citation>
    <scope>NUCLEOTIDE SEQUENCE</scope>
    <source>
        <strain evidence="2">TUCIM 5799</strain>
    </source>
</reference>
<dbReference type="EMBL" id="JAFIMR010000003">
    <property type="protein sequence ID" value="KAI1880111.1"/>
    <property type="molecule type" value="Genomic_DNA"/>
</dbReference>
<accession>A0A9Q0AVD4</accession>
<keyword evidence="1" id="KW-1133">Transmembrane helix</keyword>
<protein>
    <submittedName>
        <fullName evidence="2">Uncharacterized protein</fullName>
    </submittedName>
</protein>
<dbReference type="AlphaFoldDB" id="A0A9Q0AVD4"/>
<evidence type="ECO:0000313" key="2">
    <source>
        <dbReference type="EMBL" id="KAI1880111.1"/>
    </source>
</evidence>
<name>A0A9Q0AVD4_9PEZI</name>